<dbReference type="Pfam" id="PF13377">
    <property type="entry name" value="Peripla_BP_3"/>
    <property type="match status" value="1"/>
</dbReference>
<keyword evidence="3" id="KW-0804">Transcription</keyword>
<dbReference type="InterPro" id="IPR046335">
    <property type="entry name" value="LacI/GalR-like_sensor"/>
</dbReference>
<keyword evidence="2" id="KW-0238">DNA-binding</keyword>
<organism evidence="5">
    <name type="scientific">mine drainage metagenome</name>
    <dbReference type="NCBI Taxonomy" id="410659"/>
    <lineage>
        <taxon>unclassified sequences</taxon>
        <taxon>metagenomes</taxon>
        <taxon>ecological metagenomes</taxon>
    </lineage>
</organism>
<proteinExistence type="predicted"/>
<dbReference type="PANTHER" id="PTHR30146">
    <property type="entry name" value="LACI-RELATED TRANSCRIPTIONAL REPRESSOR"/>
    <property type="match status" value="1"/>
</dbReference>
<evidence type="ECO:0000259" key="4">
    <source>
        <dbReference type="Pfam" id="PF13377"/>
    </source>
</evidence>
<gene>
    <name evidence="5" type="ORF">B2A_03718</name>
</gene>
<reference evidence="5" key="1">
    <citation type="submission" date="2013-08" db="EMBL/GenBank/DDBJ databases">
        <authorList>
            <person name="Mendez C."/>
            <person name="Richter M."/>
            <person name="Ferrer M."/>
            <person name="Sanchez J."/>
        </authorList>
    </citation>
    <scope>NUCLEOTIDE SEQUENCE</scope>
</reference>
<dbReference type="Gene3D" id="3.40.50.2300">
    <property type="match status" value="2"/>
</dbReference>
<dbReference type="EMBL" id="AUZZ01002476">
    <property type="protein sequence ID" value="EQD60347.1"/>
    <property type="molecule type" value="Genomic_DNA"/>
</dbReference>
<dbReference type="AlphaFoldDB" id="T1ASI6"/>
<name>T1ASI6_9ZZZZ</name>
<evidence type="ECO:0000256" key="1">
    <source>
        <dbReference type="ARBA" id="ARBA00023015"/>
    </source>
</evidence>
<dbReference type="InterPro" id="IPR028082">
    <property type="entry name" value="Peripla_BP_I"/>
</dbReference>
<protein>
    <submittedName>
        <fullName evidence="5">Transcriptional regulator, LacI family</fullName>
    </submittedName>
</protein>
<comment type="caution">
    <text evidence="5">The sequence shown here is derived from an EMBL/GenBank/DDBJ whole genome shotgun (WGS) entry which is preliminary data.</text>
</comment>
<dbReference type="GO" id="GO:0003700">
    <property type="term" value="F:DNA-binding transcription factor activity"/>
    <property type="evidence" value="ECO:0007669"/>
    <property type="project" value="TreeGrafter"/>
</dbReference>
<sequence length="189" mass="20777">DDAPSVDTDDRAAVRQLTTELLQRGHRRIGFMLGRAGHRATEQRYLGFADAMHASGLDIDPQLVQAGNFEFAEGLECARRMLGCHPRPTAIFASNDDMAAAAVSAARQMGLALPRQLSVVGFDDAPVATMVWPQLTTVRQPVREIGRVAAELISQYQPHRQGWPRPVPRRHLPLELVLRGSIAPAPRDC</sequence>
<keyword evidence="1" id="KW-0805">Transcription regulation</keyword>
<reference evidence="5" key="2">
    <citation type="journal article" date="2014" name="ISME J.">
        <title>Microbial stratification in low pH oxic and suboxic macroscopic growths along an acid mine drainage.</title>
        <authorList>
            <person name="Mendez-Garcia C."/>
            <person name="Mesa V."/>
            <person name="Sprenger R.R."/>
            <person name="Richter M."/>
            <person name="Diez M.S."/>
            <person name="Solano J."/>
            <person name="Bargiela R."/>
            <person name="Golyshina O.V."/>
            <person name="Manteca A."/>
            <person name="Ramos J.L."/>
            <person name="Gallego J.R."/>
            <person name="Llorente I."/>
            <person name="Martins Dos Santos V.A."/>
            <person name="Jensen O.N."/>
            <person name="Pelaez A.I."/>
            <person name="Sanchez J."/>
            <person name="Ferrer M."/>
        </authorList>
    </citation>
    <scope>NUCLEOTIDE SEQUENCE</scope>
</reference>
<dbReference type="GO" id="GO:0000976">
    <property type="term" value="F:transcription cis-regulatory region binding"/>
    <property type="evidence" value="ECO:0007669"/>
    <property type="project" value="TreeGrafter"/>
</dbReference>
<feature type="domain" description="Transcriptional regulator LacI/GalR-like sensor" evidence="4">
    <location>
        <begin position="20"/>
        <end position="181"/>
    </location>
</feature>
<feature type="non-terminal residue" evidence="5">
    <location>
        <position position="1"/>
    </location>
</feature>
<evidence type="ECO:0000256" key="3">
    <source>
        <dbReference type="ARBA" id="ARBA00023163"/>
    </source>
</evidence>
<evidence type="ECO:0000256" key="2">
    <source>
        <dbReference type="ARBA" id="ARBA00023125"/>
    </source>
</evidence>
<accession>T1ASI6</accession>
<dbReference type="PANTHER" id="PTHR30146:SF153">
    <property type="entry name" value="LACTOSE OPERON REPRESSOR"/>
    <property type="match status" value="1"/>
</dbReference>
<evidence type="ECO:0000313" key="5">
    <source>
        <dbReference type="EMBL" id="EQD60347.1"/>
    </source>
</evidence>
<dbReference type="SUPFAM" id="SSF53822">
    <property type="entry name" value="Periplasmic binding protein-like I"/>
    <property type="match status" value="1"/>
</dbReference>